<dbReference type="AlphaFoldDB" id="A0A3P7NNM5"/>
<evidence type="ECO:0000313" key="2">
    <source>
        <dbReference type="EMBL" id="VDN37258.1"/>
    </source>
</evidence>
<evidence type="ECO:0000313" key="3">
    <source>
        <dbReference type="Proteomes" id="UP000271889"/>
    </source>
</evidence>
<sequence length="66" mass="7548">MDGERDEKMQVKERTREDEKGTKTTDEKAEGFGALMILIVCHHIETIRLSHRIPTFLGSCSAKCRI</sequence>
<accession>A0A3P7NNM5</accession>
<name>A0A3P7NNM5_CYLGO</name>
<proteinExistence type="predicted"/>
<evidence type="ECO:0000256" key="1">
    <source>
        <dbReference type="SAM" id="MobiDB-lite"/>
    </source>
</evidence>
<feature type="region of interest" description="Disordered" evidence="1">
    <location>
        <begin position="1"/>
        <end position="27"/>
    </location>
</feature>
<keyword evidence="3" id="KW-1185">Reference proteome</keyword>
<reference evidence="2 3" key="1">
    <citation type="submission" date="2018-11" db="EMBL/GenBank/DDBJ databases">
        <authorList>
            <consortium name="Pathogen Informatics"/>
        </authorList>
    </citation>
    <scope>NUCLEOTIDE SEQUENCE [LARGE SCALE GENOMIC DNA]</scope>
</reference>
<protein>
    <submittedName>
        <fullName evidence="2">Uncharacterized protein</fullName>
    </submittedName>
</protein>
<organism evidence="2 3">
    <name type="scientific">Cylicostephanus goldi</name>
    <name type="common">Nematode worm</name>
    <dbReference type="NCBI Taxonomy" id="71465"/>
    <lineage>
        <taxon>Eukaryota</taxon>
        <taxon>Metazoa</taxon>
        <taxon>Ecdysozoa</taxon>
        <taxon>Nematoda</taxon>
        <taxon>Chromadorea</taxon>
        <taxon>Rhabditida</taxon>
        <taxon>Rhabditina</taxon>
        <taxon>Rhabditomorpha</taxon>
        <taxon>Strongyloidea</taxon>
        <taxon>Strongylidae</taxon>
        <taxon>Cylicostephanus</taxon>
    </lineage>
</organism>
<dbReference type="EMBL" id="UYRV01131292">
    <property type="protein sequence ID" value="VDN37258.1"/>
    <property type="molecule type" value="Genomic_DNA"/>
</dbReference>
<gene>
    <name evidence="2" type="ORF">CGOC_LOCUS13423</name>
</gene>
<dbReference type="Proteomes" id="UP000271889">
    <property type="component" value="Unassembled WGS sequence"/>
</dbReference>